<organism evidence="3 4">
    <name type="scientific">Acerihabitans arboris</name>
    <dbReference type="NCBI Taxonomy" id="2691583"/>
    <lineage>
        <taxon>Bacteria</taxon>
        <taxon>Pseudomonadati</taxon>
        <taxon>Pseudomonadota</taxon>
        <taxon>Gammaproteobacteria</taxon>
        <taxon>Enterobacterales</taxon>
        <taxon>Pectobacteriaceae</taxon>
        <taxon>Acerihabitans</taxon>
    </lineage>
</organism>
<feature type="transmembrane region" description="Helical" evidence="1">
    <location>
        <begin position="35"/>
        <end position="55"/>
    </location>
</feature>
<keyword evidence="3" id="KW-0012">Acyltransferase</keyword>
<reference evidence="3 4" key="1">
    <citation type="submission" date="2019-12" db="EMBL/GenBank/DDBJ databases">
        <authorList>
            <person name="Lee S.D."/>
        </authorList>
    </citation>
    <scope>NUCLEOTIDE SEQUENCE [LARGE SCALE GENOMIC DNA]</scope>
    <source>
        <strain evidence="3 4">SAP-6</strain>
    </source>
</reference>
<feature type="transmembrane region" description="Helical" evidence="1">
    <location>
        <begin position="202"/>
        <end position="220"/>
    </location>
</feature>
<dbReference type="GO" id="GO:0016020">
    <property type="term" value="C:membrane"/>
    <property type="evidence" value="ECO:0007669"/>
    <property type="project" value="TreeGrafter"/>
</dbReference>
<feature type="transmembrane region" description="Helical" evidence="1">
    <location>
        <begin position="232"/>
        <end position="251"/>
    </location>
</feature>
<feature type="transmembrane region" description="Helical" evidence="1">
    <location>
        <begin position="7"/>
        <end position="23"/>
    </location>
</feature>
<evidence type="ECO:0000313" key="3">
    <source>
        <dbReference type="EMBL" id="NDL62326.1"/>
    </source>
</evidence>
<gene>
    <name evidence="3" type="ORF">GRH90_06105</name>
</gene>
<dbReference type="InterPro" id="IPR050879">
    <property type="entry name" value="Acyltransferase_3"/>
</dbReference>
<keyword evidence="1" id="KW-0472">Membrane</keyword>
<feature type="transmembrane region" description="Helical" evidence="1">
    <location>
        <begin position="272"/>
        <end position="290"/>
    </location>
</feature>
<evidence type="ECO:0000259" key="2">
    <source>
        <dbReference type="Pfam" id="PF01757"/>
    </source>
</evidence>
<reference evidence="3 4" key="2">
    <citation type="submission" date="2020-02" db="EMBL/GenBank/DDBJ databases">
        <title>The new genus of Enterobacteriales.</title>
        <authorList>
            <person name="Kim I.S."/>
        </authorList>
    </citation>
    <scope>NUCLEOTIDE SEQUENCE [LARGE SCALE GENOMIC DNA]</scope>
    <source>
        <strain evidence="3 4">SAP-6</strain>
    </source>
</reference>
<accession>A0A845SH03</accession>
<protein>
    <submittedName>
        <fullName evidence="3">Acyltransferase family protein</fullName>
    </submittedName>
</protein>
<dbReference type="EMBL" id="WUBS01000003">
    <property type="protein sequence ID" value="NDL62326.1"/>
    <property type="molecule type" value="Genomic_DNA"/>
</dbReference>
<feature type="domain" description="Acyltransferase 3" evidence="2">
    <location>
        <begin position="2"/>
        <end position="316"/>
    </location>
</feature>
<sequence length="340" mass="38416">MIYSVQYLRGIAALLVVLHHIGIKGAQYNVTLLDGFHIGYFGVDLFFIISAFIMCNTTDKKSITFSRFIGARITRIMPLYWLMSLLALVVFLIKPSLVNSSGGVTSIWASFTLLPNGDRYLVNNGWTLSYEFIFYFIFGVAIFLSEKRKILITSSIIIMLCTLGVMMKFDSSYYTFLTSKMLFEFIMGMGAFIILQKYNLPKSIATVLLTGGILLLFYQNNFGTIKTPLSRTFFAGIPMLMIFIGTVRFEYILKRQKNKFLKLIEELGNSSYSLYLIHAFVLSPCALIAAKLGLTSYPLIFCAIPLIASLAAGWLCYKYIETPINNKLKIHTAKQREKAA</sequence>
<dbReference type="AlphaFoldDB" id="A0A845SH03"/>
<feature type="transmembrane region" description="Helical" evidence="1">
    <location>
        <begin position="125"/>
        <end position="143"/>
    </location>
</feature>
<dbReference type="Proteomes" id="UP000461443">
    <property type="component" value="Unassembled WGS sequence"/>
</dbReference>
<dbReference type="GO" id="GO:0000271">
    <property type="term" value="P:polysaccharide biosynthetic process"/>
    <property type="evidence" value="ECO:0007669"/>
    <property type="project" value="TreeGrafter"/>
</dbReference>
<feature type="transmembrane region" description="Helical" evidence="1">
    <location>
        <begin position="173"/>
        <end position="195"/>
    </location>
</feature>
<dbReference type="Pfam" id="PF01757">
    <property type="entry name" value="Acyl_transf_3"/>
    <property type="match status" value="1"/>
</dbReference>
<dbReference type="GO" id="GO:0016747">
    <property type="term" value="F:acyltransferase activity, transferring groups other than amino-acyl groups"/>
    <property type="evidence" value="ECO:0007669"/>
    <property type="project" value="InterPro"/>
</dbReference>
<dbReference type="InterPro" id="IPR002656">
    <property type="entry name" value="Acyl_transf_3_dom"/>
</dbReference>
<dbReference type="PANTHER" id="PTHR23028:SF131">
    <property type="entry name" value="BLR2367 PROTEIN"/>
    <property type="match status" value="1"/>
</dbReference>
<keyword evidence="1" id="KW-1133">Transmembrane helix</keyword>
<feature type="transmembrane region" description="Helical" evidence="1">
    <location>
        <begin position="150"/>
        <end position="167"/>
    </location>
</feature>
<feature type="transmembrane region" description="Helical" evidence="1">
    <location>
        <begin position="296"/>
        <end position="317"/>
    </location>
</feature>
<dbReference type="RefSeq" id="WP_162365031.1">
    <property type="nucleotide sequence ID" value="NZ_WUBS01000003.1"/>
</dbReference>
<dbReference type="PANTHER" id="PTHR23028">
    <property type="entry name" value="ACETYLTRANSFERASE"/>
    <property type="match status" value="1"/>
</dbReference>
<evidence type="ECO:0000313" key="4">
    <source>
        <dbReference type="Proteomes" id="UP000461443"/>
    </source>
</evidence>
<keyword evidence="1" id="KW-0812">Transmembrane</keyword>
<feature type="transmembrane region" description="Helical" evidence="1">
    <location>
        <begin position="76"/>
        <end position="93"/>
    </location>
</feature>
<keyword evidence="4" id="KW-1185">Reference proteome</keyword>
<comment type="caution">
    <text evidence="3">The sequence shown here is derived from an EMBL/GenBank/DDBJ whole genome shotgun (WGS) entry which is preliminary data.</text>
</comment>
<evidence type="ECO:0000256" key="1">
    <source>
        <dbReference type="SAM" id="Phobius"/>
    </source>
</evidence>
<name>A0A845SH03_9GAMM</name>
<keyword evidence="3" id="KW-0808">Transferase</keyword>
<proteinExistence type="predicted"/>